<evidence type="ECO:0000256" key="9">
    <source>
        <dbReference type="RuleBase" id="RU364020"/>
    </source>
</evidence>
<dbReference type="InterPro" id="IPR005331">
    <property type="entry name" value="Sulfotransferase"/>
</dbReference>
<organism evidence="10 11">
    <name type="scientific">Plakobranchus ocellatus</name>
    <dbReference type="NCBI Taxonomy" id="259542"/>
    <lineage>
        <taxon>Eukaryota</taxon>
        <taxon>Metazoa</taxon>
        <taxon>Spiralia</taxon>
        <taxon>Lophotrochozoa</taxon>
        <taxon>Mollusca</taxon>
        <taxon>Gastropoda</taxon>
        <taxon>Heterobranchia</taxon>
        <taxon>Euthyneura</taxon>
        <taxon>Panpulmonata</taxon>
        <taxon>Sacoglossa</taxon>
        <taxon>Placobranchoidea</taxon>
        <taxon>Plakobranchidae</taxon>
        <taxon>Plakobranchus</taxon>
    </lineage>
</organism>
<sequence length="203" mass="23764">MCSASNEPVETIDSFLKQSTNFLFVRDPFSRLFSDYVDKLLAPNPEFWDTWGLFALQKHRSDPSEKSQRCEHDVTFAKFLKFVRRMWCKLQIRGFIRARINFAPKMLKDSVECLDADDFIKVLAKAVDSSTDEDELRNQKMAAMMSAYRTVDLGTLNSIVHLYAADFRAFGFNERPKFIFDRPKEVYALNYSDALDFYNEWVI</sequence>
<dbReference type="InterPro" id="IPR018011">
    <property type="entry name" value="Carb_sulfotrans_8-10"/>
</dbReference>
<keyword evidence="5" id="KW-1133">Transmembrane helix</keyword>
<name>A0AAV4BH70_9GAST</name>
<dbReference type="EMBL" id="BLXT01005442">
    <property type="protein sequence ID" value="GFO22691.1"/>
    <property type="molecule type" value="Genomic_DNA"/>
</dbReference>
<evidence type="ECO:0000256" key="4">
    <source>
        <dbReference type="ARBA" id="ARBA00022692"/>
    </source>
</evidence>
<protein>
    <recommendedName>
        <fullName evidence="9">Carbohydrate sulfotransferase</fullName>
        <ecNumber evidence="9">2.8.2.-</ecNumber>
    </recommendedName>
</protein>
<evidence type="ECO:0000256" key="6">
    <source>
        <dbReference type="ARBA" id="ARBA00023034"/>
    </source>
</evidence>
<evidence type="ECO:0000256" key="8">
    <source>
        <dbReference type="ARBA" id="ARBA00023180"/>
    </source>
</evidence>
<evidence type="ECO:0000256" key="7">
    <source>
        <dbReference type="ARBA" id="ARBA00023136"/>
    </source>
</evidence>
<gene>
    <name evidence="10" type="ORF">PoB_004919600</name>
</gene>
<dbReference type="PANTHER" id="PTHR12137">
    <property type="entry name" value="CARBOHYDRATE SULFOTRANSFERASE"/>
    <property type="match status" value="1"/>
</dbReference>
<dbReference type="GO" id="GO:0000139">
    <property type="term" value="C:Golgi membrane"/>
    <property type="evidence" value="ECO:0007669"/>
    <property type="project" value="UniProtKB-SubCell"/>
</dbReference>
<keyword evidence="7" id="KW-0472">Membrane</keyword>
<comment type="caution">
    <text evidence="10">The sequence shown here is derived from an EMBL/GenBank/DDBJ whole genome shotgun (WGS) entry which is preliminary data.</text>
</comment>
<keyword evidence="9" id="KW-0735">Signal-anchor</keyword>
<keyword evidence="8 9" id="KW-0325">Glycoprotein</keyword>
<keyword evidence="6 9" id="KW-0333">Golgi apparatus</keyword>
<evidence type="ECO:0000256" key="5">
    <source>
        <dbReference type="ARBA" id="ARBA00022989"/>
    </source>
</evidence>
<reference evidence="10 11" key="1">
    <citation type="journal article" date="2021" name="Elife">
        <title>Chloroplast acquisition without the gene transfer in kleptoplastic sea slugs, Plakobranchus ocellatus.</title>
        <authorList>
            <person name="Maeda T."/>
            <person name="Takahashi S."/>
            <person name="Yoshida T."/>
            <person name="Shimamura S."/>
            <person name="Takaki Y."/>
            <person name="Nagai Y."/>
            <person name="Toyoda A."/>
            <person name="Suzuki Y."/>
            <person name="Arimoto A."/>
            <person name="Ishii H."/>
            <person name="Satoh N."/>
            <person name="Nishiyama T."/>
            <person name="Hasebe M."/>
            <person name="Maruyama T."/>
            <person name="Minagawa J."/>
            <person name="Obokata J."/>
            <person name="Shigenobu S."/>
        </authorList>
    </citation>
    <scope>NUCLEOTIDE SEQUENCE [LARGE SCALE GENOMIC DNA]</scope>
</reference>
<proteinExistence type="inferred from homology"/>
<dbReference type="Pfam" id="PF03567">
    <property type="entry name" value="Sulfotransfer_2"/>
    <property type="match status" value="1"/>
</dbReference>
<dbReference type="EC" id="2.8.2.-" evidence="9"/>
<dbReference type="PANTHER" id="PTHR12137:SF54">
    <property type="entry name" value="CARBOHYDRATE SULFOTRANSFERASE"/>
    <property type="match status" value="1"/>
</dbReference>
<evidence type="ECO:0000256" key="1">
    <source>
        <dbReference type="ARBA" id="ARBA00004323"/>
    </source>
</evidence>
<dbReference type="Proteomes" id="UP000735302">
    <property type="component" value="Unassembled WGS sequence"/>
</dbReference>
<accession>A0AAV4BH70</accession>
<dbReference type="AlphaFoldDB" id="A0AAV4BH70"/>
<evidence type="ECO:0000256" key="3">
    <source>
        <dbReference type="ARBA" id="ARBA00022679"/>
    </source>
</evidence>
<dbReference type="GO" id="GO:0008146">
    <property type="term" value="F:sulfotransferase activity"/>
    <property type="evidence" value="ECO:0007669"/>
    <property type="project" value="InterPro"/>
</dbReference>
<evidence type="ECO:0000313" key="10">
    <source>
        <dbReference type="EMBL" id="GFO22691.1"/>
    </source>
</evidence>
<keyword evidence="4" id="KW-0812">Transmembrane</keyword>
<evidence type="ECO:0000256" key="2">
    <source>
        <dbReference type="ARBA" id="ARBA00006339"/>
    </source>
</evidence>
<keyword evidence="3 9" id="KW-0808">Transferase</keyword>
<evidence type="ECO:0000313" key="11">
    <source>
        <dbReference type="Proteomes" id="UP000735302"/>
    </source>
</evidence>
<comment type="subcellular location">
    <subcellularLocation>
        <location evidence="1 9">Golgi apparatus membrane</location>
        <topology evidence="1 9">Single-pass type II membrane protein</topology>
    </subcellularLocation>
</comment>
<comment type="similarity">
    <text evidence="2 9">Belongs to the sulfotransferase 2 family.</text>
</comment>
<dbReference type="GO" id="GO:0016051">
    <property type="term" value="P:carbohydrate biosynthetic process"/>
    <property type="evidence" value="ECO:0007669"/>
    <property type="project" value="InterPro"/>
</dbReference>
<keyword evidence="11" id="KW-1185">Reference proteome</keyword>
<keyword evidence="9" id="KW-0119">Carbohydrate metabolism</keyword>